<dbReference type="InterPro" id="IPR035983">
    <property type="entry name" value="Hect_E3_ubiquitin_ligase"/>
</dbReference>
<dbReference type="Gene3D" id="3.30.2160.10">
    <property type="entry name" value="Hect, E3 ligase catalytic domain"/>
    <property type="match status" value="1"/>
</dbReference>
<dbReference type="Gene3D" id="3.30.2410.10">
    <property type="entry name" value="Hect, E3 ligase catalytic domain"/>
    <property type="match status" value="1"/>
</dbReference>
<gene>
    <name evidence="8" type="ORF">L211DRAFT_153019</name>
</gene>
<keyword evidence="9" id="KW-1185">Reference proteome</keyword>
<dbReference type="PANTHER" id="PTHR45700:SF2">
    <property type="entry name" value="UBIQUITIN-PROTEIN LIGASE E3C"/>
    <property type="match status" value="1"/>
</dbReference>
<sequence length="1271" mass="143081">MFPSFTGSSRKPRRVDLSGRKSTPQNKQIPGLSTQSYQHSSALLLAQQQRAKREAERKELEAVKTIQRTWRGKSDLSRIRTIWRSVWDNKYGRQLAGRKVRDIAEATSAIRLFLAFFDRTWRSGRLLKRIGPRQPGDDLQRLAVLVEALTVSNGSMLHPHLISPSINFQDFFTLHRFVALLLSTIHQSSSASSQLVIIILHLIAELPIVALSVIEGRGFSFSTLEIISPTYYQTLSHLTSASSAHSNPELRELLLRCLLGPLSVIPLPESVRSSLPTNTAVYRAFSRFYLTTPSLGECLGPDTLEILASKIHIGVLTRAVLENLEEGDQISRTTSLRSRRLEQKETSSNKAAEDRNLWLLAYIIFFFRKNSRNVTSRSRQDGNSYIKCITLLFGDAANDVGTRIDLEDQEMSGSGISNDPLQMSYDYENEMDIDGDGSASQRKVPLPGFIKQELHTLIDQPSISSLLSGTPSIMQISGQTSEGVEAQLLASYALTLLLVFPKQIQELRMWLYLASTSDGVPAVRYLWEAVKRAKLFADVSSDVSAAVDSLKKKRKVQTNSESTRGRAELDLTKHQRQYQQYQGAITGKGDKVETGDDDDDWRVILLFLELYSFLLIVMDDEDFFNAGKNNSIGGGEGSRTRDSAPPLKDVMDLTIFLKNLAFAMYWYTGEIMREGQRASVGDIPNGAGVGDANTDADELEVAGVKGMGFSYVKGLVTNLLRMVYLRDSRRRFLPQNHWLMTSRFDMEGFIPAVVAEEENRHKLEAEEEENEPDSQEFPGQVDSRFQRMHKHRQRQQKNHHLAAVAPRLEILQHLPFFIPFDTRVQIFREFVSVDQRRRRGGNTDPDAWRAIFFSGRRRHGDAHGDAHTALSKHHATIRRESVFEDAFTEFYPLGDGLKEPIQITFIDQFGAQEAGIDGGGVTKEFLTSVTKEAFVPERYNLFLENKHHMLYPNPNSIEELREGLREEGLSPAEIDISVADLLNRYEFLGRIVGKCIYEEILVDISFTGVFLLQWSYGKDGGCSVGNGYRPGVNDLKDLDEELYQGLVALKNYTGDVETDFALNFTINSSLTLPNGKSKTITIDLKPNGANIPVTNSDRLTYIHLVSKYRLVNQPRAQINAFLKGLGSIIQPSWLSMFNQSELQTLVGGGDSPIDVADLRRNTVYGGLYVIGDDGVEHPVIQMFWKVMEEDLNDDERRRVLKFVTSVSRAPLLGFGMLYPRFSIRDSGDDQERLPSTSTCVNLMKLPRYNDRKTMKKKLLYAVNAGAGFDLS</sequence>
<dbReference type="GO" id="GO:0006511">
    <property type="term" value="P:ubiquitin-dependent protein catabolic process"/>
    <property type="evidence" value="ECO:0007669"/>
    <property type="project" value="TreeGrafter"/>
</dbReference>
<dbReference type="PROSITE" id="PS50237">
    <property type="entry name" value="HECT"/>
    <property type="match status" value="1"/>
</dbReference>
<reference evidence="8 9" key="1">
    <citation type="journal article" date="2018" name="Nat. Ecol. Evol.">
        <title>Pezizomycetes genomes reveal the molecular basis of ectomycorrhizal truffle lifestyle.</title>
        <authorList>
            <person name="Murat C."/>
            <person name="Payen T."/>
            <person name="Noel B."/>
            <person name="Kuo A."/>
            <person name="Morin E."/>
            <person name="Chen J."/>
            <person name="Kohler A."/>
            <person name="Krizsan K."/>
            <person name="Balestrini R."/>
            <person name="Da Silva C."/>
            <person name="Montanini B."/>
            <person name="Hainaut M."/>
            <person name="Levati E."/>
            <person name="Barry K.W."/>
            <person name="Belfiori B."/>
            <person name="Cichocki N."/>
            <person name="Clum A."/>
            <person name="Dockter R.B."/>
            <person name="Fauchery L."/>
            <person name="Guy J."/>
            <person name="Iotti M."/>
            <person name="Le Tacon F."/>
            <person name="Lindquist E.A."/>
            <person name="Lipzen A."/>
            <person name="Malagnac F."/>
            <person name="Mello A."/>
            <person name="Molinier V."/>
            <person name="Miyauchi S."/>
            <person name="Poulain J."/>
            <person name="Riccioni C."/>
            <person name="Rubini A."/>
            <person name="Sitrit Y."/>
            <person name="Splivallo R."/>
            <person name="Traeger S."/>
            <person name="Wang M."/>
            <person name="Zifcakova L."/>
            <person name="Wipf D."/>
            <person name="Zambonelli A."/>
            <person name="Paolocci F."/>
            <person name="Nowrousian M."/>
            <person name="Ottonello S."/>
            <person name="Baldrian P."/>
            <person name="Spatafora J.W."/>
            <person name="Henrissat B."/>
            <person name="Nagy L.G."/>
            <person name="Aury J.M."/>
            <person name="Wincker P."/>
            <person name="Grigoriev I.V."/>
            <person name="Bonfante P."/>
            <person name="Martin F.M."/>
        </authorList>
    </citation>
    <scope>NUCLEOTIDE SEQUENCE [LARGE SCALE GENOMIC DNA]</scope>
    <source>
        <strain evidence="8 9">ATCC MYA-4762</strain>
    </source>
</reference>
<dbReference type="FunFam" id="3.30.2410.10:FF:000011">
    <property type="entry name" value="Putative Ubiquitin-protein ligase E3C"/>
    <property type="match status" value="1"/>
</dbReference>
<dbReference type="EMBL" id="ML121540">
    <property type="protein sequence ID" value="RPB24833.1"/>
    <property type="molecule type" value="Genomic_DNA"/>
</dbReference>
<feature type="domain" description="HECT" evidence="7">
    <location>
        <begin position="897"/>
        <end position="1271"/>
    </location>
</feature>
<dbReference type="PANTHER" id="PTHR45700">
    <property type="entry name" value="UBIQUITIN-PROTEIN LIGASE E3C"/>
    <property type="match status" value="1"/>
</dbReference>
<dbReference type="InterPro" id="IPR044611">
    <property type="entry name" value="E3A/B/C-like"/>
</dbReference>
<dbReference type="EC" id="2.3.2.26" evidence="2"/>
<accession>A0A3N4LPK6</accession>
<dbReference type="InterPro" id="IPR000569">
    <property type="entry name" value="HECT_dom"/>
</dbReference>
<dbReference type="STRING" id="1051890.A0A3N4LPK6"/>
<dbReference type="SUPFAM" id="SSF56204">
    <property type="entry name" value="Hect, E3 ligase catalytic domain"/>
    <property type="match status" value="1"/>
</dbReference>
<evidence type="ECO:0000256" key="5">
    <source>
        <dbReference type="PROSITE-ProRule" id="PRU00104"/>
    </source>
</evidence>
<name>A0A3N4LPK6_9PEZI</name>
<dbReference type="Proteomes" id="UP000267821">
    <property type="component" value="Unassembled WGS sequence"/>
</dbReference>
<keyword evidence="4 5" id="KW-0833">Ubl conjugation pathway</keyword>
<dbReference type="OrthoDB" id="8068875at2759"/>
<dbReference type="InParanoid" id="A0A3N4LPK6"/>
<evidence type="ECO:0000313" key="9">
    <source>
        <dbReference type="Proteomes" id="UP000267821"/>
    </source>
</evidence>
<evidence type="ECO:0000256" key="1">
    <source>
        <dbReference type="ARBA" id="ARBA00000885"/>
    </source>
</evidence>
<dbReference type="AlphaFoldDB" id="A0A3N4LPK6"/>
<dbReference type="FunFam" id="3.30.2160.10:FF:000002">
    <property type="entry name" value="Putative Ubiquitin-protein ligase E3C"/>
    <property type="match status" value="1"/>
</dbReference>
<feature type="active site" description="Glycyl thioester intermediate" evidence="5">
    <location>
        <position position="1239"/>
    </location>
</feature>
<dbReference type="CDD" id="cd00078">
    <property type="entry name" value="HECTc"/>
    <property type="match status" value="1"/>
</dbReference>
<comment type="catalytic activity">
    <reaction evidence="1">
        <text>S-ubiquitinyl-[E2 ubiquitin-conjugating enzyme]-L-cysteine + [acceptor protein]-L-lysine = [E2 ubiquitin-conjugating enzyme]-L-cysteine + N(6)-ubiquitinyl-[acceptor protein]-L-lysine.</text>
        <dbReference type="EC" id="2.3.2.26"/>
    </reaction>
</comment>
<proteinExistence type="predicted"/>
<evidence type="ECO:0000259" key="7">
    <source>
        <dbReference type="PROSITE" id="PS50237"/>
    </source>
</evidence>
<dbReference type="SMART" id="SM00119">
    <property type="entry name" value="HECTc"/>
    <property type="match status" value="1"/>
</dbReference>
<dbReference type="GO" id="GO:0061630">
    <property type="term" value="F:ubiquitin protein ligase activity"/>
    <property type="evidence" value="ECO:0007669"/>
    <property type="project" value="UniProtKB-EC"/>
</dbReference>
<dbReference type="GO" id="GO:0000209">
    <property type="term" value="P:protein polyubiquitination"/>
    <property type="evidence" value="ECO:0007669"/>
    <property type="project" value="InterPro"/>
</dbReference>
<feature type="compositionally biased region" description="Polar residues" evidence="6">
    <location>
        <begin position="20"/>
        <end position="37"/>
    </location>
</feature>
<evidence type="ECO:0000256" key="6">
    <source>
        <dbReference type="SAM" id="MobiDB-lite"/>
    </source>
</evidence>
<protein>
    <recommendedName>
        <fullName evidence="2">HECT-type E3 ubiquitin transferase</fullName>
        <ecNumber evidence="2">2.3.2.26</ecNumber>
    </recommendedName>
</protein>
<evidence type="ECO:0000256" key="3">
    <source>
        <dbReference type="ARBA" id="ARBA00022679"/>
    </source>
</evidence>
<evidence type="ECO:0000256" key="2">
    <source>
        <dbReference type="ARBA" id="ARBA00012485"/>
    </source>
</evidence>
<dbReference type="Gene3D" id="3.90.1750.10">
    <property type="entry name" value="Hect, E3 ligase catalytic domains"/>
    <property type="match status" value="1"/>
</dbReference>
<evidence type="ECO:0000313" key="8">
    <source>
        <dbReference type="EMBL" id="RPB24833.1"/>
    </source>
</evidence>
<dbReference type="Pfam" id="PF00632">
    <property type="entry name" value="HECT"/>
    <property type="match status" value="1"/>
</dbReference>
<feature type="region of interest" description="Disordered" evidence="6">
    <location>
        <begin position="1"/>
        <end position="37"/>
    </location>
</feature>
<organism evidence="8 9">
    <name type="scientific">Terfezia boudieri ATCC MYA-4762</name>
    <dbReference type="NCBI Taxonomy" id="1051890"/>
    <lineage>
        <taxon>Eukaryota</taxon>
        <taxon>Fungi</taxon>
        <taxon>Dikarya</taxon>
        <taxon>Ascomycota</taxon>
        <taxon>Pezizomycotina</taxon>
        <taxon>Pezizomycetes</taxon>
        <taxon>Pezizales</taxon>
        <taxon>Pezizaceae</taxon>
        <taxon>Terfezia</taxon>
    </lineage>
</organism>
<evidence type="ECO:0000256" key="4">
    <source>
        <dbReference type="ARBA" id="ARBA00022786"/>
    </source>
</evidence>
<keyword evidence="3" id="KW-0808">Transferase</keyword>